<dbReference type="EMBL" id="JAQQWI010000016">
    <property type="protein sequence ID" value="KAK8008571.1"/>
    <property type="molecule type" value="Genomic_DNA"/>
</dbReference>
<feature type="compositionally biased region" description="Basic and acidic residues" evidence="1">
    <location>
        <begin position="153"/>
        <end position="162"/>
    </location>
</feature>
<keyword evidence="3" id="KW-1185">Reference proteome</keyword>
<proteinExistence type="predicted"/>
<name>A0ABR1RDD2_9PEZI</name>
<sequence length="257" mass="28722">MEFRPDYNFEKMCNVAMNQAEEEKLLQIRVRQRRTYLDFQKQMSSEFERIEKEAHEELQTTLEKIRNDYAVLIETDRNLDSAQLIPLIPGQARVPEPSEHVPNISDLESGPPSPILGREPTLRLSEVKDSASTKRSLSFGSLPDGANVGGDSRNSKSCEPSHKKSRMSPATVQQSGVEDSDSTGDFDEELPSRVPNPKTTRSFVTPDPGVDDQANGPTSSIQAAAGSFPPSSLALPKRSAADRKNYNERQYYKDRHI</sequence>
<feature type="compositionally biased region" description="Polar residues" evidence="1">
    <location>
        <begin position="168"/>
        <end position="177"/>
    </location>
</feature>
<comment type="caution">
    <text evidence="2">The sequence shown here is derived from an EMBL/GenBank/DDBJ whole genome shotgun (WGS) entry which is preliminary data.</text>
</comment>
<feature type="compositionally biased region" description="Basic and acidic residues" evidence="1">
    <location>
        <begin position="239"/>
        <end position="257"/>
    </location>
</feature>
<dbReference type="Proteomes" id="UP001396898">
    <property type="component" value="Unassembled WGS sequence"/>
</dbReference>
<evidence type="ECO:0000313" key="3">
    <source>
        <dbReference type="Proteomes" id="UP001396898"/>
    </source>
</evidence>
<protein>
    <submittedName>
        <fullName evidence="2">Uncharacterized protein</fullName>
    </submittedName>
</protein>
<evidence type="ECO:0000313" key="2">
    <source>
        <dbReference type="EMBL" id="KAK8008571.1"/>
    </source>
</evidence>
<reference evidence="2 3" key="1">
    <citation type="submission" date="2023-01" db="EMBL/GenBank/DDBJ databases">
        <title>Analysis of 21 Apiospora genomes using comparative genomics revels a genus with tremendous synthesis potential of carbohydrate active enzymes and secondary metabolites.</title>
        <authorList>
            <person name="Sorensen T."/>
        </authorList>
    </citation>
    <scope>NUCLEOTIDE SEQUENCE [LARGE SCALE GENOMIC DNA]</scope>
    <source>
        <strain evidence="2 3">CBS 20057</strain>
    </source>
</reference>
<accession>A0ABR1RDD2</accession>
<feature type="region of interest" description="Disordered" evidence="1">
    <location>
        <begin position="90"/>
        <end position="257"/>
    </location>
</feature>
<feature type="compositionally biased region" description="Acidic residues" evidence="1">
    <location>
        <begin position="178"/>
        <end position="189"/>
    </location>
</feature>
<gene>
    <name evidence="2" type="ORF">PG991_011122</name>
</gene>
<evidence type="ECO:0000256" key="1">
    <source>
        <dbReference type="SAM" id="MobiDB-lite"/>
    </source>
</evidence>
<organism evidence="2 3">
    <name type="scientific">Apiospora marii</name>
    <dbReference type="NCBI Taxonomy" id="335849"/>
    <lineage>
        <taxon>Eukaryota</taxon>
        <taxon>Fungi</taxon>
        <taxon>Dikarya</taxon>
        <taxon>Ascomycota</taxon>
        <taxon>Pezizomycotina</taxon>
        <taxon>Sordariomycetes</taxon>
        <taxon>Xylariomycetidae</taxon>
        <taxon>Amphisphaeriales</taxon>
        <taxon>Apiosporaceae</taxon>
        <taxon>Apiospora</taxon>
    </lineage>
</organism>